<sequence length="85" mass="9599">MNADDKNRRTDKRPSPPSDLESMLNDDEALEGVEAWLNQQTLLIKLSSHKTAHPSTTLVESPAGWLLRLVLSARAELASQRKRYE</sequence>
<protein>
    <submittedName>
        <fullName evidence="2">Uncharacterized protein</fullName>
    </submittedName>
</protein>
<comment type="caution">
    <text evidence="2">The sequence shown here is derived from an EMBL/GenBank/DDBJ whole genome shotgun (WGS) entry which is preliminary data.</text>
</comment>
<evidence type="ECO:0000256" key="1">
    <source>
        <dbReference type="SAM" id="MobiDB-lite"/>
    </source>
</evidence>
<gene>
    <name evidence="2" type="ORF">MA04_02114</name>
</gene>
<name>A0ABT2QZ82_9GAMM</name>
<organism evidence="2 3">
    <name type="scientific">Alloalcanivorax balearicus MACL04</name>
    <dbReference type="NCBI Taxonomy" id="1177182"/>
    <lineage>
        <taxon>Bacteria</taxon>
        <taxon>Pseudomonadati</taxon>
        <taxon>Pseudomonadota</taxon>
        <taxon>Gammaproteobacteria</taxon>
        <taxon>Oceanospirillales</taxon>
        <taxon>Alcanivoracaceae</taxon>
        <taxon>Alloalcanivorax</taxon>
    </lineage>
</organism>
<reference evidence="2" key="1">
    <citation type="submission" date="2012-09" db="EMBL/GenBank/DDBJ databases">
        <title>Genome Sequence of alkane-degrading Bacterium Alcanivorax balearicus MACL04.</title>
        <authorList>
            <person name="Lai Q."/>
            <person name="Shao Z."/>
        </authorList>
    </citation>
    <scope>NUCLEOTIDE SEQUENCE</scope>
    <source>
        <strain evidence="2">MACL04</strain>
    </source>
</reference>
<evidence type="ECO:0000313" key="2">
    <source>
        <dbReference type="EMBL" id="MCU5782814.1"/>
    </source>
</evidence>
<feature type="compositionally biased region" description="Basic and acidic residues" evidence="1">
    <location>
        <begin position="1"/>
        <end position="14"/>
    </location>
</feature>
<accession>A0ABT2QZ82</accession>
<dbReference type="RefSeq" id="WP_163122483.1">
    <property type="nucleotide sequence ID" value="NZ_ARXS01000011.1"/>
</dbReference>
<dbReference type="Proteomes" id="UP001064106">
    <property type="component" value="Unassembled WGS sequence"/>
</dbReference>
<dbReference type="EMBL" id="ARXS01000011">
    <property type="protein sequence ID" value="MCU5782814.1"/>
    <property type="molecule type" value="Genomic_DNA"/>
</dbReference>
<keyword evidence="3" id="KW-1185">Reference proteome</keyword>
<feature type="region of interest" description="Disordered" evidence="1">
    <location>
        <begin position="1"/>
        <end position="23"/>
    </location>
</feature>
<proteinExistence type="predicted"/>
<evidence type="ECO:0000313" key="3">
    <source>
        <dbReference type="Proteomes" id="UP001064106"/>
    </source>
</evidence>